<organism evidence="5 6">
    <name type="scientific">Anaeromonas frigoriresistens</name>
    <dbReference type="NCBI Taxonomy" id="2683708"/>
    <lineage>
        <taxon>Bacteria</taxon>
        <taxon>Bacillati</taxon>
        <taxon>Bacillota</taxon>
        <taxon>Tissierellia</taxon>
        <taxon>Tissierellales</taxon>
        <taxon>Thermohalobacteraceae</taxon>
        <taxon>Anaeromonas</taxon>
    </lineage>
</organism>
<evidence type="ECO:0000256" key="3">
    <source>
        <dbReference type="SAM" id="Phobius"/>
    </source>
</evidence>
<dbReference type="PANTHER" id="PTHR32089:SF112">
    <property type="entry name" value="LYSOZYME-LIKE PROTEIN-RELATED"/>
    <property type="match status" value="1"/>
</dbReference>
<dbReference type="EMBL" id="WSFT01000009">
    <property type="protein sequence ID" value="MBS4537029.1"/>
    <property type="molecule type" value="Genomic_DNA"/>
</dbReference>
<keyword evidence="3" id="KW-0812">Transmembrane</keyword>
<dbReference type="PROSITE" id="PS50111">
    <property type="entry name" value="CHEMOTAXIS_TRANSDUC_2"/>
    <property type="match status" value="1"/>
</dbReference>
<keyword evidence="1 2" id="KW-0807">Transducer</keyword>
<dbReference type="Gene3D" id="1.10.287.950">
    <property type="entry name" value="Methyl-accepting chemotaxis protein"/>
    <property type="match status" value="1"/>
</dbReference>
<dbReference type="InterPro" id="IPR038158">
    <property type="entry name" value="H-NOX_domain_sf"/>
</dbReference>
<dbReference type="Pfam" id="PF00015">
    <property type="entry name" value="MCPsignal"/>
    <property type="match status" value="1"/>
</dbReference>
<evidence type="ECO:0000313" key="6">
    <source>
        <dbReference type="Proteomes" id="UP000724672"/>
    </source>
</evidence>
<dbReference type="AlphaFoldDB" id="A0A942UPR2"/>
<dbReference type="SMART" id="SM00283">
    <property type="entry name" value="MA"/>
    <property type="match status" value="1"/>
</dbReference>
<name>A0A942UPR2_9FIRM</name>
<dbReference type="InterPro" id="IPR004089">
    <property type="entry name" value="MCPsignal_dom"/>
</dbReference>
<dbReference type="InterPro" id="IPR024096">
    <property type="entry name" value="NO_sig/Golgi_transp_ligand-bd"/>
</dbReference>
<dbReference type="PANTHER" id="PTHR32089">
    <property type="entry name" value="METHYL-ACCEPTING CHEMOTAXIS PROTEIN MCPB"/>
    <property type="match status" value="1"/>
</dbReference>
<protein>
    <submittedName>
        <fullName evidence="5">Heme NO-binding domain-containing protein</fullName>
    </submittedName>
</protein>
<dbReference type="RefSeq" id="WP_203364959.1">
    <property type="nucleotide sequence ID" value="NZ_WSFT01000009.1"/>
</dbReference>
<keyword evidence="6" id="KW-1185">Reference proteome</keyword>
<dbReference type="SUPFAM" id="SSF111126">
    <property type="entry name" value="Ligand-binding domain in the NO signalling and Golgi transport"/>
    <property type="match status" value="1"/>
</dbReference>
<keyword evidence="3" id="KW-0472">Membrane</keyword>
<keyword evidence="3" id="KW-1133">Transmembrane helix</keyword>
<feature type="transmembrane region" description="Helical" evidence="3">
    <location>
        <begin position="223"/>
        <end position="241"/>
    </location>
</feature>
<evidence type="ECO:0000256" key="1">
    <source>
        <dbReference type="ARBA" id="ARBA00023224"/>
    </source>
</evidence>
<evidence type="ECO:0000259" key="4">
    <source>
        <dbReference type="PROSITE" id="PS50111"/>
    </source>
</evidence>
<dbReference type="GO" id="GO:0020037">
    <property type="term" value="F:heme binding"/>
    <property type="evidence" value="ECO:0007669"/>
    <property type="project" value="InterPro"/>
</dbReference>
<proteinExistence type="predicted"/>
<feature type="domain" description="Methyl-accepting transducer" evidence="4">
    <location>
        <begin position="314"/>
        <end position="571"/>
    </location>
</feature>
<evidence type="ECO:0000256" key="2">
    <source>
        <dbReference type="PROSITE-ProRule" id="PRU00284"/>
    </source>
</evidence>
<dbReference type="Proteomes" id="UP000724672">
    <property type="component" value="Unassembled WGS sequence"/>
</dbReference>
<evidence type="ECO:0000313" key="5">
    <source>
        <dbReference type="EMBL" id="MBS4537029.1"/>
    </source>
</evidence>
<dbReference type="GO" id="GO:0007165">
    <property type="term" value="P:signal transduction"/>
    <property type="evidence" value="ECO:0007669"/>
    <property type="project" value="UniProtKB-KW"/>
</dbReference>
<comment type="caution">
    <text evidence="5">The sequence shown here is derived from an EMBL/GenBank/DDBJ whole genome shotgun (WGS) entry which is preliminary data.</text>
</comment>
<dbReference type="InterPro" id="IPR011644">
    <property type="entry name" value="Heme_NO-bd"/>
</dbReference>
<gene>
    <name evidence="5" type="ORF">GOQ27_01060</name>
</gene>
<dbReference type="SUPFAM" id="SSF58104">
    <property type="entry name" value="Methyl-accepting chemotaxis protein (MCP) signaling domain"/>
    <property type="match status" value="1"/>
</dbReference>
<dbReference type="Pfam" id="PF07700">
    <property type="entry name" value="HNOB"/>
    <property type="match status" value="1"/>
</dbReference>
<sequence>MKGTVVSSWVKTCQKVFGEDITKEAMIQAGMKPDKVFRPTEDVDDKYPKAMMEYISDRRSESVYDTWKEMGRDNIYTFFNDYPAFFDHKNLYSFLRSMYDVHVVIAGKIPGAKPPLVNIHSVDKYTAEMTYQSKRGLFGYFHGLLEGAANFYGEKIEIDTLERTKDFLKVHIKFEEQIYYYKSYKINKILSFGFVKKLEAKIAISSLLLVGLPYLLLSQFIEGTLLTGITLGLTLVVPYIISKLLFMPKRSIINQLNNIKERQYAEDNEISTNDFFEDINNLISEYKDVLKTDFVGFKGVIDELSVFSDKFNEISGNMNTTSKEIAGVVEQVASGAINQAEETESAAYLLNNNISSLNEITRKENDSKESLEKSVSNINRGYDELKDTSLSLQDILGKFSKVKENSFSLQSKAKDVTRIVETVEGISEQTNLLALNASIEASRAGEYGRGFAVVAQEIRSLAEESKSAVNNINENLLSFINEIDILVGQIDDQYKILDKENNKLAQVADGNYDTVVSIKQVSDSLIDMINSLSEETEAITRVSGNIESLAAIAEENSASSQEVSANVTTYSAEIGRMMDNIKEFKKVSDEFKKDLGKYKI</sequence>
<dbReference type="GO" id="GO:0016020">
    <property type="term" value="C:membrane"/>
    <property type="evidence" value="ECO:0007669"/>
    <property type="project" value="InterPro"/>
</dbReference>
<dbReference type="Gene3D" id="3.90.1520.10">
    <property type="entry name" value="H-NOX domain"/>
    <property type="match status" value="1"/>
</dbReference>
<feature type="transmembrane region" description="Helical" evidence="3">
    <location>
        <begin position="198"/>
        <end position="217"/>
    </location>
</feature>
<accession>A0A942UPR2</accession>
<reference evidence="5" key="1">
    <citation type="submission" date="2019-12" db="EMBL/GenBank/DDBJ databases">
        <title>Clostridiaceae gen. nov. sp. nov., isolated from sediment in Xinjiang, China.</title>
        <authorList>
            <person name="Zhang R."/>
        </authorList>
    </citation>
    <scope>NUCLEOTIDE SEQUENCE</scope>
    <source>
        <strain evidence="5">D2Q-11</strain>
    </source>
</reference>